<evidence type="ECO:0000259" key="9">
    <source>
        <dbReference type="PROSITE" id="PS00651"/>
    </source>
</evidence>
<dbReference type="InterPro" id="IPR020070">
    <property type="entry name" value="Ribosomal_bL9_N"/>
</dbReference>
<keyword evidence="11" id="KW-1185">Reference proteome</keyword>
<dbReference type="GO" id="GO:1990904">
    <property type="term" value="C:ribonucleoprotein complex"/>
    <property type="evidence" value="ECO:0007669"/>
    <property type="project" value="UniProtKB-KW"/>
</dbReference>
<evidence type="ECO:0000313" key="11">
    <source>
        <dbReference type="Proteomes" id="UP000031121"/>
    </source>
</evidence>
<comment type="similarity">
    <text evidence="1 7">Belongs to the bacterial ribosomal protein bL9 family.</text>
</comment>
<dbReference type="SUPFAM" id="SSF55658">
    <property type="entry name" value="L9 N-domain-like"/>
    <property type="match status" value="1"/>
</dbReference>
<dbReference type="Proteomes" id="UP000031121">
    <property type="component" value="Chromosome"/>
</dbReference>
<dbReference type="InterPro" id="IPR020594">
    <property type="entry name" value="Ribosomal_bL9_bac/chp"/>
</dbReference>
<dbReference type="Pfam" id="PF01281">
    <property type="entry name" value="Ribosomal_L9_N"/>
    <property type="match status" value="1"/>
</dbReference>
<dbReference type="InterPro" id="IPR036935">
    <property type="entry name" value="Ribosomal_bL9_N_sf"/>
</dbReference>
<evidence type="ECO:0000256" key="4">
    <source>
        <dbReference type="ARBA" id="ARBA00022980"/>
    </source>
</evidence>
<reference evidence="10 11" key="2">
    <citation type="journal article" date="2015" name="Genome Announc.">
        <title>Complete Genome Sequence of Coriobacteriaceae Strain 68-1-3, a Novel Mucus-Degrading Isolate from the Swine Intestinal Tract.</title>
        <authorList>
            <person name="Looft T."/>
            <person name="Bayles D.O."/>
            <person name="Alt D.P."/>
            <person name="Stanton T.B."/>
        </authorList>
    </citation>
    <scope>NUCLEOTIDE SEQUENCE [LARGE SCALE GENOMIC DNA]</scope>
    <source>
        <strain evidence="10 11">68-1-3</strain>
    </source>
</reference>
<gene>
    <name evidence="7" type="primary">rplI</name>
    <name evidence="10" type="ORF">JI75_00130</name>
</gene>
<comment type="function">
    <text evidence="7">Binds to the 23S rRNA.</text>
</comment>
<dbReference type="InterPro" id="IPR020069">
    <property type="entry name" value="Ribosomal_bL9_C"/>
</dbReference>
<dbReference type="InterPro" id="IPR009027">
    <property type="entry name" value="Ribosomal_bL9/RNase_H1_N"/>
</dbReference>
<dbReference type="GO" id="GO:0019843">
    <property type="term" value="F:rRNA binding"/>
    <property type="evidence" value="ECO:0007669"/>
    <property type="project" value="UniProtKB-UniRule"/>
</dbReference>
<dbReference type="Gene3D" id="3.40.5.10">
    <property type="entry name" value="Ribosomal protein L9, N-terminal domain"/>
    <property type="match status" value="1"/>
</dbReference>
<dbReference type="STRING" id="1531429.JI75_00130"/>
<reference evidence="11" key="1">
    <citation type="submission" date="2014-08" db="EMBL/GenBank/DDBJ databases">
        <title>Coriobacteriaceae sp. complete genome.</title>
        <authorList>
            <person name="Looft T."/>
            <person name="Bayles D.O."/>
            <person name="Stanton T.B."/>
        </authorList>
    </citation>
    <scope>NUCLEOTIDE SEQUENCE [LARGE SCALE GENOMIC DNA]</scope>
    <source>
        <strain evidence="11">68-1-3</strain>
    </source>
</reference>
<accession>A0A0A8B887</accession>
<dbReference type="Gene3D" id="3.10.430.100">
    <property type="entry name" value="Ribosomal protein L9, C-terminal domain"/>
    <property type="match status" value="1"/>
</dbReference>
<dbReference type="GO" id="GO:0006412">
    <property type="term" value="P:translation"/>
    <property type="evidence" value="ECO:0007669"/>
    <property type="project" value="UniProtKB-UniRule"/>
</dbReference>
<dbReference type="OrthoDB" id="9788336at2"/>
<dbReference type="SUPFAM" id="SSF55653">
    <property type="entry name" value="Ribosomal protein L9 C-domain"/>
    <property type="match status" value="1"/>
</dbReference>
<dbReference type="InterPro" id="IPR036791">
    <property type="entry name" value="Ribosomal_bL9_C_sf"/>
</dbReference>
<name>A0A0A8B887_9ACTN</name>
<dbReference type="AlphaFoldDB" id="A0A0A8B887"/>
<dbReference type="HAMAP" id="MF_00503">
    <property type="entry name" value="Ribosomal_bL9"/>
    <property type="match status" value="1"/>
</dbReference>
<evidence type="ECO:0000256" key="7">
    <source>
        <dbReference type="HAMAP-Rule" id="MF_00503"/>
    </source>
</evidence>
<evidence type="ECO:0000256" key="5">
    <source>
        <dbReference type="ARBA" id="ARBA00023274"/>
    </source>
</evidence>
<sequence>MKVILLKELPGKGGEGDVIDVARGFANNFLLTQGYAVLATKGNLKQLEDRRKNIAKREEVRISTAEETKAALENGEITIEAKVGDEGQLFGSITSQMIADAIKAAKDLEVDRRRIEIAKAIKTVGAHEVSVSLYREIRAAVVVNVVDAEAAQAPVEEPAEEAVEAPAEEAAAEEAAE</sequence>
<proteinExistence type="inferred from homology"/>
<evidence type="ECO:0000256" key="2">
    <source>
        <dbReference type="ARBA" id="ARBA00022730"/>
    </source>
</evidence>
<dbReference type="Pfam" id="PF03948">
    <property type="entry name" value="Ribosomal_L9_C"/>
    <property type="match status" value="1"/>
</dbReference>
<feature type="region of interest" description="Disordered" evidence="8">
    <location>
        <begin position="153"/>
        <end position="177"/>
    </location>
</feature>
<protein>
    <recommendedName>
        <fullName evidence="6 7">Large ribosomal subunit protein bL9</fullName>
    </recommendedName>
</protein>
<evidence type="ECO:0000256" key="6">
    <source>
        <dbReference type="ARBA" id="ARBA00035292"/>
    </source>
</evidence>
<evidence type="ECO:0000256" key="3">
    <source>
        <dbReference type="ARBA" id="ARBA00022884"/>
    </source>
</evidence>
<dbReference type="GO" id="GO:0005840">
    <property type="term" value="C:ribosome"/>
    <property type="evidence" value="ECO:0007669"/>
    <property type="project" value="UniProtKB-KW"/>
</dbReference>
<dbReference type="EMBL" id="CP009302">
    <property type="protein sequence ID" value="AJC11347.1"/>
    <property type="molecule type" value="Genomic_DNA"/>
</dbReference>
<dbReference type="PROSITE" id="PS00651">
    <property type="entry name" value="RIBOSOMAL_L9"/>
    <property type="match status" value="1"/>
</dbReference>
<keyword evidence="4 7" id="KW-0689">Ribosomal protein</keyword>
<evidence type="ECO:0000313" key="10">
    <source>
        <dbReference type="EMBL" id="AJC11347.1"/>
    </source>
</evidence>
<feature type="compositionally biased region" description="Acidic residues" evidence="8">
    <location>
        <begin position="157"/>
        <end position="177"/>
    </location>
</feature>
<dbReference type="HOGENOM" id="CLU_078938_1_2_11"/>
<feature type="domain" description="Ribosomal protein L9" evidence="9">
    <location>
        <begin position="13"/>
        <end position="40"/>
    </location>
</feature>
<keyword evidence="2 7" id="KW-0699">rRNA-binding</keyword>
<dbReference type="RefSeq" id="WP_039687840.1">
    <property type="nucleotide sequence ID" value="NZ_CP009302.1"/>
</dbReference>
<dbReference type="InterPro" id="IPR000244">
    <property type="entry name" value="Ribosomal_bL9"/>
</dbReference>
<dbReference type="KEGG" id="cbac:JI75_00130"/>
<dbReference type="NCBIfam" id="TIGR00158">
    <property type="entry name" value="L9"/>
    <property type="match status" value="1"/>
</dbReference>
<keyword evidence="5 7" id="KW-0687">Ribonucleoprotein</keyword>
<organism evidence="10 11">
    <name type="scientific">Berryella intestinalis</name>
    <dbReference type="NCBI Taxonomy" id="1531429"/>
    <lineage>
        <taxon>Bacteria</taxon>
        <taxon>Bacillati</taxon>
        <taxon>Actinomycetota</taxon>
        <taxon>Coriobacteriia</taxon>
        <taxon>Eggerthellales</taxon>
        <taxon>Eggerthellaceae</taxon>
        <taxon>Berryella</taxon>
    </lineage>
</organism>
<keyword evidence="3 7" id="KW-0694">RNA-binding</keyword>
<evidence type="ECO:0000256" key="1">
    <source>
        <dbReference type="ARBA" id="ARBA00010605"/>
    </source>
</evidence>
<evidence type="ECO:0000256" key="8">
    <source>
        <dbReference type="SAM" id="MobiDB-lite"/>
    </source>
</evidence>
<dbReference type="PANTHER" id="PTHR21368">
    <property type="entry name" value="50S RIBOSOMAL PROTEIN L9"/>
    <property type="match status" value="1"/>
</dbReference>
<dbReference type="GO" id="GO:0003735">
    <property type="term" value="F:structural constituent of ribosome"/>
    <property type="evidence" value="ECO:0007669"/>
    <property type="project" value="InterPro"/>
</dbReference>